<dbReference type="AlphaFoldDB" id="A0A0F9S9U3"/>
<dbReference type="EMBL" id="LAZR01000741">
    <property type="protein sequence ID" value="KKN59062.1"/>
    <property type="molecule type" value="Genomic_DNA"/>
</dbReference>
<gene>
    <name evidence="2" type="ORF">LCGC14_0546170</name>
</gene>
<protein>
    <submittedName>
        <fullName evidence="2">Uncharacterized protein</fullName>
    </submittedName>
</protein>
<evidence type="ECO:0000313" key="2">
    <source>
        <dbReference type="EMBL" id="KKN59062.1"/>
    </source>
</evidence>
<proteinExistence type="predicted"/>
<keyword evidence="1" id="KW-0472">Membrane</keyword>
<keyword evidence="1" id="KW-0812">Transmembrane</keyword>
<keyword evidence="1" id="KW-1133">Transmembrane helix</keyword>
<evidence type="ECO:0000256" key="1">
    <source>
        <dbReference type="SAM" id="Phobius"/>
    </source>
</evidence>
<sequence length="89" mass="9602">MPACEIIDFKCLFVNEIAGSVTLAVVLFLILYFVAASRMKIGFDTTVYFLFPIIIIASAAVGGFAVIFAFATVFSAIMIGWIINKIVAA</sequence>
<organism evidence="2">
    <name type="scientific">marine sediment metagenome</name>
    <dbReference type="NCBI Taxonomy" id="412755"/>
    <lineage>
        <taxon>unclassified sequences</taxon>
        <taxon>metagenomes</taxon>
        <taxon>ecological metagenomes</taxon>
    </lineage>
</organism>
<reference evidence="2" key="1">
    <citation type="journal article" date="2015" name="Nature">
        <title>Complex archaea that bridge the gap between prokaryotes and eukaryotes.</title>
        <authorList>
            <person name="Spang A."/>
            <person name="Saw J.H."/>
            <person name="Jorgensen S.L."/>
            <person name="Zaremba-Niedzwiedzka K."/>
            <person name="Martijn J."/>
            <person name="Lind A.E."/>
            <person name="van Eijk R."/>
            <person name="Schleper C."/>
            <person name="Guy L."/>
            <person name="Ettema T.J."/>
        </authorList>
    </citation>
    <scope>NUCLEOTIDE SEQUENCE</scope>
</reference>
<accession>A0A0F9S9U3</accession>
<feature type="transmembrane region" description="Helical" evidence="1">
    <location>
        <begin position="47"/>
        <end position="77"/>
    </location>
</feature>
<feature type="transmembrane region" description="Helical" evidence="1">
    <location>
        <begin position="12"/>
        <end position="35"/>
    </location>
</feature>
<comment type="caution">
    <text evidence="2">The sequence shown here is derived from an EMBL/GenBank/DDBJ whole genome shotgun (WGS) entry which is preliminary data.</text>
</comment>
<name>A0A0F9S9U3_9ZZZZ</name>